<protein>
    <submittedName>
        <fullName evidence="2">30S ribosomal protein S21 domain protein</fullName>
    </submittedName>
</protein>
<keyword evidence="3" id="KW-1185">Reference proteome</keyword>
<comment type="caution">
    <text evidence="2">The sequence shown here is derived from an EMBL/GenBank/DDBJ whole genome shotgun (WGS) entry which is preliminary data.</text>
</comment>
<gene>
    <name evidence="2" type="ORF">GCK32_003914</name>
</gene>
<reference evidence="2 3" key="1">
    <citation type="submission" date="2019-10" db="EMBL/GenBank/DDBJ databases">
        <title>Assembly and Annotation for the nematode Trichostrongylus colubriformis.</title>
        <authorList>
            <person name="Martin J."/>
        </authorList>
    </citation>
    <scope>NUCLEOTIDE SEQUENCE [LARGE SCALE GENOMIC DNA]</scope>
    <source>
        <strain evidence="2">G859</strain>
        <tissue evidence="2">Whole worm</tissue>
    </source>
</reference>
<name>A0AAN8IKW8_TRICO</name>
<evidence type="ECO:0000313" key="3">
    <source>
        <dbReference type="Proteomes" id="UP001331761"/>
    </source>
</evidence>
<dbReference type="GO" id="GO:0005840">
    <property type="term" value="C:ribosome"/>
    <property type="evidence" value="ECO:0007669"/>
    <property type="project" value="UniProtKB-KW"/>
</dbReference>
<proteinExistence type="predicted"/>
<keyword evidence="1" id="KW-0472">Membrane</keyword>
<feature type="transmembrane region" description="Helical" evidence="1">
    <location>
        <begin position="50"/>
        <end position="67"/>
    </location>
</feature>
<evidence type="ECO:0000313" key="2">
    <source>
        <dbReference type="EMBL" id="KAK5978374.1"/>
    </source>
</evidence>
<dbReference type="EMBL" id="WIXE01009514">
    <property type="protein sequence ID" value="KAK5978374.1"/>
    <property type="molecule type" value="Genomic_DNA"/>
</dbReference>
<keyword evidence="2" id="KW-0689">Ribosomal protein</keyword>
<accession>A0AAN8IKW8</accession>
<keyword evidence="1" id="KW-0812">Transmembrane</keyword>
<keyword evidence="2" id="KW-0687">Ribonucleoprotein</keyword>
<keyword evidence="1" id="KW-1133">Transmembrane helix</keyword>
<dbReference type="AlphaFoldDB" id="A0AAN8IKW8"/>
<organism evidence="2 3">
    <name type="scientific">Trichostrongylus colubriformis</name>
    <name type="common">Black scour worm</name>
    <dbReference type="NCBI Taxonomy" id="6319"/>
    <lineage>
        <taxon>Eukaryota</taxon>
        <taxon>Metazoa</taxon>
        <taxon>Ecdysozoa</taxon>
        <taxon>Nematoda</taxon>
        <taxon>Chromadorea</taxon>
        <taxon>Rhabditida</taxon>
        <taxon>Rhabditina</taxon>
        <taxon>Rhabditomorpha</taxon>
        <taxon>Strongyloidea</taxon>
        <taxon>Trichostrongylidae</taxon>
        <taxon>Trichostrongylus</taxon>
    </lineage>
</organism>
<feature type="transmembrane region" description="Helical" evidence="1">
    <location>
        <begin position="145"/>
        <end position="168"/>
    </location>
</feature>
<evidence type="ECO:0000256" key="1">
    <source>
        <dbReference type="SAM" id="Phobius"/>
    </source>
</evidence>
<dbReference type="Proteomes" id="UP001331761">
    <property type="component" value="Unassembled WGS sequence"/>
</dbReference>
<sequence>MVSLNLKTSQSHHKPFSAQKIGDEMVEETFKRRCSLEVRRFKKFCSPNKEMKIVVTCFVVVLLLLFVEGEISSTTELEFMAPPTSSISLVKDDTKIQSNRSVLEDLYTHGAARELRVKRQWRWRRVQSRRCGRSIREKRQFFNPFFGLGGFGGFGGGCCCCCCCMMYGKK</sequence>